<dbReference type="STRING" id="158441.A0A226ELG7"/>
<dbReference type="GO" id="GO:0034476">
    <property type="term" value="P:U5 snRNA 3'-end processing"/>
    <property type="evidence" value="ECO:0007669"/>
    <property type="project" value="TreeGrafter"/>
</dbReference>
<reference evidence="7 8" key="1">
    <citation type="submission" date="2015-12" db="EMBL/GenBank/DDBJ databases">
        <title>The genome of Folsomia candida.</title>
        <authorList>
            <person name="Faddeeva A."/>
            <person name="Derks M.F."/>
            <person name="Anvar Y."/>
            <person name="Smit S."/>
            <person name="Van Straalen N."/>
            <person name="Roelofs D."/>
        </authorList>
    </citation>
    <scope>NUCLEOTIDE SEQUENCE [LARGE SCALE GENOMIC DNA]</scope>
    <source>
        <strain evidence="7 8">VU population</strain>
        <tissue evidence="7">Whole body</tissue>
    </source>
</reference>
<sequence length="346" mass="37864">MRPKVIANCTRALVKGGAHRGIRVGSRPLSHFRNVRVLFGKSYGHCEVVFEPGTKVYAQVSATIGEPMDSRPGEGVFTVSVWVSPAATGEMVGSSQKPALIARTIERLFKDNKAVDLESLCIRFGEKAWILRADIHVIDMNGCLQESATLAVLGALLTFRRPNAYMDPDTNELVVEAIQESTPIKLHLFHYPVLTSFALCNGILLAEPNHEEEEIFPGKLVIGLNDSKELCYLHTTNIIAEDILLEATKLAQVKCVERANLMKELSGAYITDRDIPLYLRAPGVRTTGTIINITDAEAKLPSISTISNLISPSSPRSSSAKDKKSSTRIQIVPKTASITVLEEMVL</sequence>
<dbReference type="InterPro" id="IPR015847">
    <property type="entry name" value="ExoRNase_PH_dom2"/>
</dbReference>
<dbReference type="PANTHER" id="PTHR11097">
    <property type="entry name" value="EXOSOME COMPLEX EXONUCLEASE RIBOSOMAL RNA PROCESSING PROTEIN"/>
    <property type="match status" value="1"/>
</dbReference>
<dbReference type="GO" id="GO:0071035">
    <property type="term" value="P:nuclear polyadenylation-dependent rRNA catabolic process"/>
    <property type="evidence" value="ECO:0007669"/>
    <property type="project" value="TreeGrafter"/>
</dbReference>
<dbReference type="GO" id="GO:0035925">
    <property type="term" value="F:mRNA 3'-UTR AU-rich region binding"/>
    <property type="evidence" value="ECO:0007669"/>
    <property type="project" value="TreeGrafter"/>
</dbReference>
<comment type="similarity">
    <text evidence="3">Belongs to the RNase PH family.</text>
</comment>
<dbReference type="GO" id="GO:0016075">
    <property type="term" value="P:rRNA catabolic process"/>
    <property type="evidence" value="ECO:0007669"/>
    <property type="project" value="TreeGrafter"/>
</dbReference>
<dbReference type="GO" id="GO:0034473">
    <property type="term" value="P:U1 snRNA 3'-end processing"/>
    <property type="evidence" value="ECO:0007669"/>
    <property type="project" value="TreeGrafter"/>
</dbReference>
<proteinExistence type="inferred from homology"/>
<evidence type="ECO:0000313" key="7">
    <source>
        <dbReference type="EMBL" id="OXA57581.1"/>
    </source>
</evidence>
<dbReference type="InterPro" id="IPR001247">
    <property type="entry name" value="ExoRNase_PH_dom1"/>
</dbReference>
<dbReference type="InterPro" id="IPR027408">
    <property type="entry name" value="PNPase/RNase_PH_dom_sf"/>
</dbReference>
<dbReference type="GO" id="GO:0000177">
    <property type="term" value="C:cytoplasmic exosome (RNase complex)"/>
    <property type="evidence" value="ECO:0007669"/>
    <property type="project" value="TreeGrafter"/>
</dbReference>
<name>A0A226ELG7_FOLCA</name>
<dbReference type="Proteomes" id="UP000198287">
    <property type="component" value="Unassembled WGS sequence"/>
</dbReference>
<dbReference type="GO" id="GO:0071038">
    <property type="term" value="P:TRAMP-dependent tRNA surveillance pathway"/>
    <property type="evidence" value="ECO:0007669"/>
    <property type="project" value="TreeGrafter"/>
</dbReference>
<dbReference type="GO" id="GO:0000467">
    <property type="term" value="P:exonucleolytic trimming to generate mature 3'-end of 5.8S rRNA from tricistronic rRNA transcript (SSU-rRNA, 5.8S rRNA, LSU-rRNA)"/>
    <property type="evidence" value="ECO:0007669"/>
    <property type="project" value="TreeGrafter"/>
</dbReference>
<evidence type="ECO:0000313" key="8">
    <source>
        <dbReference type="Proteomes" id="UP000198287"/>
    </source>
</evidence>
<keyword evidence="8" id="KW-1185">Reference proteome</keyword>
<accession>A0A226ELG7</accession>
<evidence type="ECO:0000256" key="4">
    <source>
        <dbReference type="ARBA" id="ARBA00022490"/>
    </source>
</evidence>
<comment type="subcellular location">
    <subcellularLocation>
        <location evidence="2">Cytoplasm</location>
    </subcellularLocation>
    <subcellularLocation>
        <location evidence="1">Nucleus</location>
    </subcellularLocation>
</comment>
<evidence type="ECO:0000256" key="3">
    <source>
        <dbReference type="ARBA" id="ARBA00006678"/>
    </source>
</evidence>
<dbReference type="EMBL" id="LNIX01000003">
    <property type="protein sequence ID" value="OXA57581.1"/>
    <property type="molecule type" value="Genomic_DNA"/>
</dbReference>
<dbReference type="Pfam" id="PF03725">
    <property type="entry name" value="RNase_PH_C"/>
    <property type="match status" value="1"/>
</dbReference>
<feature type="domain" description="Exoribonuclease phosphorolytic" evidence="5">
    <location>
        <begin position="32"/>
        <end position="162"/>
    </location>
</feature>
<dbReference type="OMA" id="GPQFENG"/>
<dbReference type="GO" id="GO:0071028">
    <property type="term" value="P:nuclear mRNA surveillance"/>
    <property type="evidence" value="ECO:0007669"/>
    <property type="project" value="TreeGrafter"/>
</dbReference>
<protein>
    <submittedName>
        <fullName evidence="7">Exosome complex component rrp45</fullName>
    </submittedName>
</protein>
<evidence type="ECO:0000256" key="1">
    <source>
        <dbReference type="ARBA" id="ARBA00004123"/>
    </source>
</evidence>
<dbReference type="AlphaFoldDB" id="A0A226ELG7"/>
<evidence type="ECO:0000256" key="2">
    <source>
        <dbReference type="ARBA" id="ARBA00004496"/>
    </source>
</evidence>
<dbReference type="InterPro" id="IPR050590">
    <property type="entry name" value="Exosome_comp_Rrp42_subfam"/>
</dbReference>
<evidence type="ECO:0000259" key="5">
    <source>
        <dbReference type="Pfam" id="PF01138"/>
    </source>
</evidence>
<dbReference type="Pfam" id="PF01138">
    <property type="entry name" value="RNase_PH"/>
    <property type="match status" value="1"/>
</dbReference>
<dbReference type="GO" id="GO:0034475">
    <property type="term" value="P:U4 snRNA 3'-end processing"/>
    <property type="evidence" value="ECO:0007669"/>
    <property type="project" value="TreeGrafter"/>
</dbReference>
<dbReference type="OrthoDB" id="10264038at2759"/>
<dbReference type="InterPro" id="IPR036345">
    <property type="entry name" value="ExoRNase_PH_dom2_sf"/>
</dbReference>
<dbReference type="SUPFAM" id="SSF54211">
    <property type="entry name" value="Ribosomal protein S5 domain 2-like"/>
    <property type="match status" value="1"/>
</dbReference>
<dbReference type="SUPFAM" id="SSF55666">
    <property type="entry name" value="Ribonuclease PH domain 2-like"/>
    <property type="match status" value="1"/>
</dbReference>
<comment type="caution">
    <text evidence="7">The sequence shown here is derived from an EMBL/GenBank/DDBJ whole genome shotgun (WGS) entry which is preliminary data.</text>
</comment>
<dbReference type="InterPro" id="IPR020568">
    <property type="entry name" value="Ribosomal_Su5_D2-typ_SF"/>
</dbReference>
<organism evidence="7 8">
    <name type="scientific">Folsomia candida</name>
    <name type="common">Springtail</name>
    <dbReference type="NCBI Taxonomy" id="158441"/>
    <lineage>
        <taxon>Eukaryota</taxon>
        <taxon>Metazoa</taxon>
        <taxon>Ecdysozoa</taxon>
        <taxon>Arthropoda</taxon>
        <taxon>Hexapoda</taxon>
        <taxon>Collembola</taxon>
        <taxon>Entomobryomorpha</taxon>
        <taxon>Isotomoidea</taxon>
        <taxon>Isotomidae</taxon>
        <taxon>Proisotominae</taxon>
        <taxon>Folsomia</taxon>
    </lineage>
</organism>
<dbReference type="Gene3D" id="3.30.230.70">
    <property type="entry name" value="GHMP Kinase, N-terminal domain"/>
    <property type="match status" value="1"/>
</dbReference>
<dbReference type="PANTHER" id="PTHR11097:SF14">
    <property type="entry name" value="EXOSOME COMPLEX COMPONENT RRP45"/>
    <property type="match status" value="1"/>
</dbReference>
<evidence type="ECO:0000259" key="6">
    <source>
        <dbReference type="Pfam" id="PF03725"/>
    </source>
</evidence>
<feature type="domain" description="Exoribonuclease phosphorolytic" evidence="6">
    <location>
        <begin position="190"/>
        <end position="252"/>
    </location>
</feature>
<gene>
    <name evidence="7" type="ORF">Fcan01_08302</name>
</gene>
<keyword evidence="4" id="KW-0963">Cytoplasm</keyword>
<dbReference type="GO" id="GO:0000176">
    <property type="term" value="C:nuclear exosome (RNase complex)"/>
    <property type="evidence" value="ECO:0007669"/>
    <property type="project" value="TreeGrafter"/>
</dbReference>